<dbReference type="EMBL" id="JARIHO010000033">
    <property type="protein sequence ID" value="KAJ7334067.1"/>
    <property type="molecule type" value="Genomic_DNA"/>
</dbReference>
<sequence length="215" mass="24518">MISGLPVELIERTLFLCWTMPLSMADRIRLMTSAPLVNSSWGWIFLRVSSRDVYVPCPSFAHHFLQILRPQSLPNVLCRSLTPKFDAAAGSRRVAELLHRFHDISAPAVPNLRRIHIEYRDMGFDCVFDNWTLVAFPPQVTELELSYSFSPAMPPWLRSTLRSKHKRQTDRPPWITPSVRTLTILGGSESLVLDMVMTCPNAQLVTYRCSPHSVV</sequence>
<reference evidence="1" key="1">
    <citation type="submission" date="2023-03" db="EMBL/GenBank/DDBJ databases">
        <title>Massive genome expansion in bonnet fungi (Mycena s.s.) driven by repeated elements and novel gene families across ecological guilds.</title>
        <authorList>
            <consortium name="Lawrence Berkeley National Laboratory"/>
            <person name="Harder C.B."/>
            <person name="Miyauchi S."/>
            <person name="Viragh M."/>
            <person name="Kuo A."/>
            <person name="Thoen E."/>
            <person name="Andreopoulos B."/>
            <person name="Lu D."/>
            <person name="Skrede I."/>
            <person name="Drula E."/>
            <person name="Henrissat B."/>
            <person name="Morin E."/>
            <person name="Kohler A."/>
            <person name="Barry K."/>
            <person name="LaButti K."/>
            <person name="Morin E."/>
            <person name="Salamov A."/>
            <person name="Lipzen A."/>
            <person name="Mereny Z."/>
            <person name="Hegedus B."/>
            <person name="Baldrian P."/>
            <person name="Stursova M."/>
            <person name="Weitz H."/>
            <person name="Taylor A."/>
            <person name="Grigoriev I.V."/>
            <person name="Nagy L.G."/>
            <person name="Martin F."/>
            <person name="Kauserud H."/>
        </authorList>
    </citation>
    <scope>NUCLEOTIDE SEQUENCE</scope>
    <source>
        <strain evidence="1">CBHHK002</strain>
    </source>
</reference>
<name>A0AAD6ZPZ8_9AGAR</name>
<keyword evidence="2" id="KW-1185">Reference proteome</keyword>
<evidence type="ECO:0000313" key="1">
    <source>
        <dbReference type="EMBL" id="KAJ7334067.1"/>
    </source>
</evidence>
<proteinExistence type="predicted"/>
<evidence type="ECO:0000313" key="2">
    <source>
        <dbReference type="Proteomes" id="UP001218218"/>
    </source>
</evidence>
<organism evidence="1 2">
    <name type="scientific">Mycena albidolilacea</name>
    <dbReference type="NCBI Taxonomy" id="1033008"/>
    <lineage>
        <taxon>Eukaryota</taxon>
        <taxon>Fungi</taxon>
        <taxon>Dikarya</taxon>
        <taxon>Basidiomycota</taxon>
        <taxon>Agaricomycotina</taxon>
        <taxon>Agaricomycetes</taxon>
        <taxon>Agaricomycetidae</taxon>
        <taxon>Agaricales</taxon>
        <taxon>Marasmiineae</taxon>
        <taxon>Mycenaceae</taxon>
        <taxon>Mycena</taxon>
    </lineage>
</organism>
<dbReference type="AlphaFoldDB" id="A0AAD6ZPZ8"/>
<protein>
    <submittedName>
        <fullName evidence="1">Uncharacterized protein</fullName>
    </submittedName>
</protein>
<dbReference type="Proteomes" id="UP001218218">
    <property type="component" value="Unassembled WGS sequence"/>
</dbReference>
<gene>
    <name evidence="1" type="ORF">DFH08DRAFT_707585</name>
</gene>
<accession>A0AAD6ZPZ8</accession>
<comment type="caution">
    <text evidence="1">The sequence shown here is derived from an EMBL/GenBank/DDBJ whole genome shotgun (WGS) entry which is preliminary data.</text>
</comment>